<comment type="caution">
    <text evidence="2">The sequence shown here is derived from an EMBL/GenBank/DDBJ whole genome shotgun (WGS) entry which is preliminary data.</text>
</comment>
<keyword evidence="1" id="KW-0732">Signal</keyword>
<evidence type="ECO:0000256" key="1">
    <source>
        <dbReference type="SAM" id="SignalP"/>
    </source>
</evidence>
<protein>
    <recommendedName>
        <fullName evidence="4">Gliding motility protein RemB</fullName>
    </recommendedName>
</protein>
<keyword evidence="3" id="KW-1185">Reference proteome</keyword>
<dbReference type="Proteomes" id="UP000659124">
    <property type="component" value="Unassembled WGS sequence"/>
</dbReference>
<dbReference type="RefSeq" id="WP_188090932.1">
    <property type="nucleotide sequence ID" value="NZ_JACVFC010000004.1"/>
</dbReference>
<evidence type="ECO:0000313" key="3">
    <source>
        <dbReference type="Proteomes" id="UP000659124"/>
    </source>
</evidence>
<dbReference type="EMBL" id="JACVFC010000004">
    <property type="protein sequence ID" value="MBC9933817.1"/>
    <property type="molecule type" value="Genomic_DNA"/>
</dbReference>
<accession>A0ABR7TTL5</accession>
<gene>
    <name evidence="2" type="ORF">ICL07_25725</name>
</gene>
<evidence type="ECO:0008006" key="4">
    <source>
        <dbReference type="Google" id="ProtNLM"/>
    </source>
</evidence>
<sequence>MKYLVWVAAILLLTRAASAQEKLPVTLPYNHMNIRELYLDTVNHHTAFKPILHVDTSAMYTQPDTIKRSLLYRKLFQEHLLEFRNKEYNVFIDFLPDFQIGKTRDGSKTTWLNTRGAIIQANIGTRFYFESSFYENQGKFPYYLDQYIRKNDIIPGQGGIKYYGDGKAYDYNYATALLSYTPNKYLNVTAGYGQNFIGDGYRSLILSDIQFSYPYLKLTGNLGNVQYTAMWAQFMDKHSKDFATAYNDLGYYKKWGVFHFLDWNVNKRLTIGLFDAVIWPDADSSGRKRGFDWSYMNPIIFLRSAEFSEGSSDNALVGASFKYKLFPKTTVYGQLVLDEFKLKEVFRGKGWWANKQSWQLGFRSFDLFKVKNLDLQGEYNAVRPYTYSYKSTMINYEHYNQSLAHPLGANFQEVLGIATYRYKRWYGRGELMYAKYGGDPDEKTNFGHDISKPYTTHPNEYGNWIGQGVKTNLLYAQGTIAYVLNPKYNLRLETSLAVRRLKNDIDSRNDLIFSFGLRSSFRQFYYDF</sequence>
<organism evidence="2 3">
    <name type="scientific">Chitinophaga qingshengii</name>
    <dbReference type="NCBI Taxonomy" id="1569794"/>
    <lineage>
        <taxon>Bacteria</taxon>
        <taxon>Pseudomonadati</taxon>
        <taxon>Bacteroidota</taxon>
        <taxon>Chitinophagia</taxon>
        <taxon>Chitinophagales</taxon>
        <taxon>Chitinophagaceae</taxon>
        <taxon>Chitinophaga</taxon>
    </lineage>
</organism>
<evidence type="ECO:0000313" key="2">
    <source>
        <dbReference type="EMBL" id="MBC9933817.1"/>
    </source>
</evidence>
<proteinExistence type="predicted"/>
<reference evidence="2 3" key="1">
    <citation type="submission" date="2020-09" db="EMBL/GenBank/DDBJ databases">
        <title>Genome sequences of type strains of Chitinophaga qingshengii and Chitinophaga varians.</title>
        <authorList>
            <person name="Kittiwongwattana C."/>
        </authorList>
    </citation>
    <scope>NUCLEOTIDE SEQUENCE [LARGE SCALE GENOMIC DNA]</scope>
    <source>
        <strain evidence="2 3">JCM 30026</strain>
    </source>
</reference>
<feature type="chain" id="PRO_5047524177" description="Gliding motility protein RemB" evidence="1">
    <location>
        <begin position="20"/>
        <end position="528"/>
    </location>
</feature>
<dbReference type="InterPro" id="IPR038636">
    <property type="entry name" value="Wzi_sf"/>
</dbReference>
<name>A0ABR7TTL5_9BACT</name>
<feature type="signal peptide" evidence="1">
    <location>
        <begin position="1"/>
        <end position="19"/>
    </location>
</feature>
<dbReference type="Gene3D" id="2.40.160.130">
    <property type="entry name" value="Capsule assembly protein Wzi"/>
    <property type="match status" value="1"/>
</dbReference>